<dbReference type="GO" id="GO:0006508">
    <property type="term" value="P:proteolysis"/>
    <property type="evidence" value="ECO:0007669"/>
    <property type="project" value="InterPro"/>
</dbReference>
<dbReference type="Gene3D" id="3.90.226.10">
    <property type="entry name" value="2-enoyl-CoA Hydratase, Chain A, domain 1"/>
    <property type="match status" value="1"/>
</dbReference>
<evidence type="ECO:0000313" key="2">
    <source>
        <dbReference type="EMBL" id="MBI1757591.1"/>
    </source>
</evidence>
<dbReference type="Gene3D" id="2.30.42.10">
    <property type="match status" value="1"/>
</dbReference>
<dbReference type="EMBL" id="JACOSL010000066">
    <property type="protein sequence ID" value="MBI1757591.1"/>
    <property type="molecule type" value="Genomic_DNA"/>
</dbReference>
<dbReference type="Gene3D" id="3.30.750.44">
    <property type="match status" value="1"/>
</dbReference>
<dbReference type="InterPro" id="IPR005151">
    <property type="entry name" value="Tail-specific_protease"/>
</dbReference>
<reference evidence="2" key="1">
    <citation type="submission" date="2020-07" db="EMBL/GenBank/DDBJ databases">
        <title>Huge and variable diversity of episymbiotic CPR bacteria and DPANN archaea in groundwater ecosystems.</title>
        <authorList>
            <person name="He C.Y."/>
            <person name="Keren R."/>
            <person name="Whittaker M."/>
            <person name="Farag I.F."/>
            <person name="Doudna J."/>
            <person name="Cate J.H.D."/>
            <person name="Banfield J.F."/>
        </authorList>
    </citation>
    <scope>NUCLEOTIDE SEQUENCE</scope>
    <source>
        <strain evidence="2">NC_groundwater_17_Pr7_B-0.1um_64_12</strain>
    </source>
</reference>
<dbReference type="Pfam" id="PF22694">
    <property type="entry name" value="CtpB_N-like"/>
    <property type="match status" value="1"/>
</dbReference>
<comment type="caution">
    <text evidence="2">The sequence shown here is derived from an EMBL/GenBank/DDBJ whole genome shotgun (WGS) entry which is preliminary data.</text>
</comment>
<dbReference type="PANTHER" id="PTHR32060">
    <property type="entry name" value="TAIL-SPECIFIC PROTEASE"/>
    <property type="match status" value="1"/>
</dbReference>
<dbReference type="AlphaFoldDB" id="A0A931PXC5"/>
<dbReference type="GO" id="GO:0004175">
    <property type="term" value="F:endopeptidase activity"/>
    <property type="evidence" value="ECO:0007669"/>
    <property type="project" value="TreeGrafter"/>
</dbReference>
<accession>A0A931PXC5</accession>
<proteinExistence type="predicted"/>
<dbReference type="InterPro" id="IPR036034">
    <property type="entry name" value="PDZ_sf"/>
</dbReference>
<dbReference type="GO" id="GO:0030288">
    <property type="term" value="C:outer membrane-bounded periplasmic space"/>
    <property type="evidence" value="ECO:0007669"/>
    <property type="project" value="TreeGrafter"/>
</dbReference>
<organism evidence="2 3">
    <name type="scientific">Fimbriimonas ginsengisoli</name>
    <dbReference type="NCBI Taxonomy" id="1005039"/>
    <lineage>
        <taxon>Bacteria</taxon>
        <taxon>Bacillati</taxon>
        <taxon>Armatimonadota</taxon>
        <taxon>Fimbriimonadia</taxon>
        <taxon>Fimbriimonadales</taxon>
        <taxon>Fimbriimonadaceae</taxon>
        <taxon>Fimbriimonas</taxon>
    </lineage>
</organism>
<dbReference type="GO" id="GO:0008236">
    <property type="term" value="F:serine-type peptidase activity"/>
    <property type="evidence" value="ECO:0007669"/>
    <property type="project" value="InterPro"/>
</dbReference>
<dbReference type="GO" id="GO:0007165">
    <property type="term" value="P:signal transduction"/>
    <property type="evidence" value="ECO:0007669"/>
    <property type="project" value="TreeGrafter"/>
</dbReference>
<evidence type="ECO:0000259" key="1">
    <source>
        <dbReference type="SMART" id="SM00245"/>
    </source>
</evidence>
<dbReference type="InterPro" id="IPR055210">
    <property type="entry name" value="CtpA/B_N"/>
</dbReference>
<dbReference type="SUPFAM" id="SSF52096">
    <property type="entry name" value="ClpP/crotonase"/>
    <property type="match status" value="1"/>
</dbReference>
<dbReference type="InterPro" id="IPR029045">
    <property type="entry name" value="ClpP/crotonase-like_dom_sf"/>
</dbReference>
<dbReference type="SMART" id="SM00245">
    <property type="entry name" value="TSPc"/>
    <property type="match status" value="1"/>
</dbReference>
<sequence length="458" mass="49447">MISPRRSATVTALAIGAVLFAFVAGNSARTRVEHPIARATMDGLLASTDKELEIGEVDYFREMARLLEKEFVDPIADERKLANGAVRGMVASLGDPQSVFMDKDLFRAYKNAQEGKFEGIGVWLALTSEDGWRAKQKRTTAEVKTSDSVSADGDEESASIDSSVKMPVVTVAMVVPGGPADKAGVKSGDRVAYVGDRWSICASEISAFRRIQSAMISKPASAGDMYRQAHRALRLRFERRIMPMRVMSRLLLGESESVDLVLERGRQAESAAQGDLALLTRPTDRAPFYRVKLTKQATSVPSFAMEGETLSGLSFTGDAASRLRDIVASRKSLTIDLRNNVIGDFETMRECLAAVAPASEYGLVNDDRKRKPRILRVSEGRPGLALNLIVDATTRGPAEVFALALKSKGVARILGPGTGGDRRVIETQPVDDGGGYTLVVGKYSMSAPVARTAKAVSK</sequence>
<dbReference type="Proteomes" id="UP000727962">
    <property type="component" value="Unassembled WGS sequence"/>
</dbReference>
<dbReference type="SUPFAM" id="SSF50156">
    <property type="entry name" value="PDZ domain-like"/>
    <property type="match status" value="1"/>
</dbReference>
<evidence type="ECO:0000313" key="3">
    <source>
        <dbReference type="Proteomes" id="UP000727962"/>
    </source>
</evidence>
<dbReference type="Pfam" id="PF03572">
    <property type="entry name" value="Peptidase_S41"/>
    <property type="match status" value="1"/>
</dbReference>
<name>A0A931PXC5_FIMGI</name>
<dbReference type="PANTHER" id="PTHR32060:SF30">
    <property type="entry name" value="CARBOXY-TERMINAL PROCESSING PROTEASE CTPA"/>
    <property type="match status" value="1"/>
</dbReference>
<feature type="domain" description="Tail specific protease" evidence="1">
    <location>
        <begin position="272"/>
        <end position="453"/>
    </location>
</feature>
<protein>
    <recommendedName>
        <fullName evidence="1">Tail specific protease domain-containing protein</fullName>
    </recommendedName>
</protein>
<gene>
    <name evidence="2" type="ORF">HYR64_10855</name>
</gene>